<gene>
    <name evidence="7" type="ORF">VKT23_005348</name>
</gene>
<accession>A0ABR1JPU3</accession>
<feature type="compositionally biased region" description="Low complexity" evidence="5">
    <location>
        <begin position="296"/>
        <end position="329"/>
    </location>
</feature>
<comment type="similarity">
    <text evidence="1">Belongs to the TALE/M-ATYP homeobox family.</text>
</comment>
<evidence type="ECO:0000256" key="1">
    <source>
        <dbReference type="ARBA" id="ARBA00005800"/>
    </source>
</evidence>
<feature type="region of interest" description="Disordered" evidence="5">
    <location>
        <begin position="205"/>
        <end position="230"/>
    </location>
</feature>
<feature type="domain" description="KN homeodomain" evidence="6">
    <location>
        <begin position="115"/>
        <end position="153"/>
    </location>
</feature>
<dbReference type="Proteomes" id="UP001498398">
    <property type="component" value="Unassembled WGS sequence"/>
</dbReference>
<feature type="region of interest" description="Disordered" evidence="5">
    <location>
        <begin position="246"/>
        <end position="360"/>
    </location>
</feature>
<protein>
    <recommendedName>
        <fullName evidence="6">KN homeodomain domain-containing protein</fullName>
    </recommendedName>
</protein>
<dbReference type="Pfam" id="PF05920">
    <property type="entry name" value="Homeobox_KN"/>
    <property type="match status" value="1"/>
</dbReference>
<keyword evidence="4" id="KW-0539">Nucleus</keyword>
<evidence type="ECO:0000259" key="6">
    <source>
        <dbReference type="Pfam" id="PF05920"/>
    </source>
</evidence>
<evidence type="ECO:0000256" key="3">
    <source>
        <dbReference type="ARBA" id="ARBA00023155"/>
    </source>
</evidence>
<comment type="caution">
    <text evidence="7">The sequence shown here is derived from an EMBL/GenBank/DDBJ whole genome shotgun (WGS) entry which is preliminary data.</text>
</comment>
<keyword evidence="2" id="KW-0238">DNA-binding</keyword>
<evidence type="ECO:0000313" key="8">
    <source>
        <dbReference type="Proteomes" id="UP001498398"/>
    </source>
</evidence>
<dbReference type="InterPro" id="IPR008422">
    <property type="entry name" value="KN_HD"/>
</dbReference>
<evidence type="ECO:0000313" key="7">
    <source>
        <dbReference type="EMBL" id="KAK7465370.1"/>
    </source>
</evidence>
<keyword evidence="3" id="KW-0371">Homeobox</keyword>
<dbReference type="EMBL" id="JBANRG010000006">
    <property type="protein sequence ID" value="KAK7465370.1"/>
    <property type="molecule type" value="Genomic_DNA"/>
</dbReference>
<sequence>MSTISHLDFNARLLSSFDDLFVANRDSTLHLFRSQWDQLCSDLMTSPSLNKDTGRLAYGVATQVEVLCQVFLDLEVSADEAKRRLADATTVEALHRNDQATSPPPTRYVKQAHDWLLDNLHNPFPSTSVRDEIGASVGSSRKSMDNWFIDARKYIGWNTLRQKFKTRKQMIEEATRYFKPSAGVSYSGEFDDEFQVIADRARRMFDDEDDHSSTRSGSEEGGASSGDESHDQAFKALPLVQASATIAEKQKRPSAPVPSQCALAGRKRRADDDSEPTESIQSKKRTRTDGDEVTRSSTHTPPTETSSPSSSSSAVSSSPSPSASQPVPTNRKRRLSESEGQSAPKRPRHQAIFQPGRSVSEPLTCANDWENWFKTAFTPEATPELDISTGELSIPDFDDLLSNSASSGPTTPETRQAQLSQQYEAYTAFDYPSPSNDSVASDFDSLLCGFDTTPNLSLGLGLGVDFGSTGYSQPHIVDSSKSDQEYWLPTPESSIVPLDGFELDGSFNSQLLNGKTVSLSDIPLPVIQF</sequence>
<reference evidence="7 8" key="1">
    <citation type="submission" date="2024-01" db="EMBL/GenBank/DDBJ databases">
        <title>A draft genome for the cacao thread blight pathogen Marasmiellus scandens.</title>
        <authorList>
            <person name="Baruah I.K."/>
            <person name="Leung J."/>
            <person name="Bukari Y."/>
            <person name="Amoako-Attah I."/>
            <person name="Meinhardt L.W."/>
            <person name="Bailey B.A."/>
            <person name="Cohen S.P."/>
        </authorList>
    </citation>
    <scope>NUCLEOTIDE SEQUENCE [LARGE SCALE GENOMIC DNA]</scope>
    <source>
        <strain evidence="7 8">GH-19</strain>
    </source>
</reference>
<proteinExistence type="inferred from homology"/>
<evidence type="ECO:0000256" key="4">
    <source>
        <dbReference type="ARBA" id="ARBA00023242"/>
    </source>
</evidence>
<organism evidence="7 8">
    <name type="scientific">Marasmiellus scandens</name>
    <dbReference type="NCBI Taxonomy" id="2682957"/>
    <lineage>
        <taxon>Eukaryota</taxon>
        <taxon>Fungi</taxon>
        <taxon>Dikarya</taxon>
        <taxon>Basidiomycota</taxon>
        <taxon>Agaricomycotina</taxon>
        <taxon>Agaricomycetes</taxon>
        <taxon>Agaricomycetidae</taxon>
        <taxon>Agaricales</taxon>
        <taxon>Marasmiineae</taxon>
        <taxon>Omphalotaceae</taxon>
        <taxon>Marasmiellus</taxon>
    </lineage>
</organism>
<dbReference type="Gene3D" id="1.10.10.60">
    <property type="entry name" value="Homeodomain-like"/>
    <property type="match status" value="1"/>
</dbReference>
<evidence type="ECO:0000256" key="2">
    <source>
        <dbReference type="ARBA" id="ARBA00023125"/>
    </source>
</evidence>
<name>A0ABR1JPU3_9AGAR</name>
<keyword evidence="8" id="KW-1185">Reference proteome</keyword>
<evidence type="ECO:0000256" key="5">
    <source>
        <dbReference type="SAM" id="MobiDB-lite"/>
    </source>
</evidence>